<dbReference type="RefSeq" id="WP_131610377.1">
    <property type="nucleotide sequence ID" value="NZ_SJSM01000011.1"/>
</dbReference>
<dbReference type="PROSITE" id="PS50005">
    <property type="entry name" value="TPR"/>
    <property type="match status" value="1"/>
</dbReference>
<reference evidence="4 5" key="1">
    <citation type="submission" date="2019-02" db="EMBL/GenBank/DDBJ databases">
        <title>Pedobacter sp. RP-3-8 sp. nov., isolated from Arctic soil.</title>
        <authorList>
            <person name="Dahal R.H."/>
        </authorList>
    </citation>
    <scope>NUCLEOTIDE SEQUENCE [LARGE SCALE GENOMIC DNA]</scope>
    <source>
        <strain evidence="4 5">RP-3-8</strain>
    </source>
</reference>
<evidence type="ECO:0000256" key="2">
    <source>
        <dbReference type="SAM" id="Coils"/>
    </source>
</evidence>
<gene>
    <name evidence="4" type="ORF">EZ444_17160</name>
</gene>
<keyword evidence="3" id="KW-0732">Signal</keyword>
<evidence type="ECO:0000313" key="4">
    <source>
        <dbReference type="EMBL" id="TCC94724.1"/>
    </source>
</evidence>
<keyword evidence="1" id="KW-0802">TPR repeat</keyword>
<feature type="repeat" description="TPR" evidence="1">
    <location>
        <begin position="402"/>
        <end position="435"/>
    </location>
</feature>
<keyword evidence="5" id="KW-1185">Reference proteome</keyword>
<dbReference type="OrthoDB" id="1466726at2"/>
<dbReference type="AlphaFoldDB" id="A0A4R0N911"/>
<dbReference type="InterPro" id="IPR011990">
    <property type="entry name" value="TPR-like_helical_dom_sf"/>
</dbReference>
<protein>
    <submittedName>
        <fullName evidence="4">Tetratricopeptide repeat protein</fullName>
    </submittedName>
</protein>
<dbReference type="EMBL" id="SJSM01000011">
    <property type="protein sequence ID" value="TCC94724.1"/>
    <property type="molecule type" value="Genomic_DNA"/>
</dbReference>
<name>A0A4R0N911_9SPHI</name>
<keyword evidence="2" id="KW-0175">Coiled coil</keyword>
<dbReference type="InterPro" id="IPR019734">
    <property type="entry name" value="TPR_rpt"/>
</dbReference>
<comment type="caution">
    <text evidence="4">The sequence shown here is derived from an EMBL/GenBank/DDBJ whole genome shotgun (WGS) entry which is preliminary data.</text>
</comment>
<feature type="coiled-coil region" evidence="2">
    <location>
        <begin position="381"/>
        <end position="408"/>
    </location>
</feature>
<organism evidence="4 5">
    <name type="scientific">Pedobacter hiemivivus</name>
    <dbReference type="NCBI Taxonomy" id="2530454"/>
    <lineage>
        <taxon>Bacteria</taxon>
        <taxon>Pseudomonadati</taxon>
        <taxon>Bacteroidota</taxon>
        <taxon>Sphingobacteriia</taxon>
        <taxon>Sphingobacteriales</taxon>
        <taxon>Sphingobacteriaceae</taxon>
        <taxon>Pedobacter</taxon>
    </lineage>
</organism>
<dbReference type="Gene3D" id="1.25.40.10">
    <property type="entry name" value="Tetratricopeptide repeat domain"/>
    <property type="match status" value="1"/>
</dbReference>
<proteinExistence type="predicted"/>
<dbReference type="SUPFAM" id="SSF48452">
    <property type="entry name" value="TPR-like"/>
    <property type="match status" value="1"/>
</dbReference>
<evidence type="ECO:0000313" key="5">
    <source>
        <dbReference type="Proteomes" id="UP000291117"/>
    </source>
</evidence>
<dbReference type="Proteomes" id="UP000291117">
    <property type="component" value="Unassembled WGS sequence"/>
</dbReference>
<dbReference type="SMART" id="SM00028">
    <property type="entry name" value="TPR"/>
    <property type="match status" value="3"/>
</dbReference>
<evidence type="ECO:0000256" key="3">
    <source>
        <dbReference type="SAM" id="SignalP"/>
    </source>
</evidence>
<sequence>MSRKFFFLLFFAFCHLSLKANFVFNANAAEAYKAIFDLRLNDARRYIAEEKRSNPQNGISVLLDNYVDYFHLLTSENKTDYIKFKERRAQRIDALEDNDEQSPYYLFAQAEVYLQWGLIKAKFGDYTASTMDLKKAQNLLKKNNEKFGTFLPNQKSMGLIEVVFGAIPSNVKGIADFLGVRGNISTGIKRLETFKSNIKGTKYSFYNDEAIFLLCFMDIDILHRRDSYTKLNSFLDDMGDKSLLKAYLQGYVAFKTGKNDKAISYLENIPKSNLYTPMPTIQYLLGNAKLSRMDKDAPVFLTNYLKEYNGTNYIKDTYLKLAYYYLLKGDMLGYTNYLKLVRTKGYATDEKDKQALKEANEAKPDVDLLKARLYFDGGYYNKALEQIKDKSQDELKSLRDQIELYYRMARIYDRLDIFGQAVLNYQKAINLGKKETFYFAANSALFLGILYEQKNDDAKAKYYYNLTLGMKGHEYQNSIDTQAKEGLARIK</sequence>
<feature type="chain" id="PRO_5020342662" evidence="3">
    <location>
        <begin position="21"/>
        <end position="491"/>
    </location>
</feature>
<feature type="signal peptide" evidence="3">
    <location>
        <begin position="1"/>
        <end position="20"/>
    </location>
</feature>
<accession>A0A4R0N911</accession>
<evidence type="ECO:0000256" key="1">
    <source>
        <dbReference type="PROSITE-ProRule" id="PRU00339"/>
    </source>
</evidence>